<dbReference type="FunFam" id="3.40.309.10:FF:000001">
    <property type="entry name" value="Mitochondrial aldehyde dehydrogenase 2"/>
    <property type="match status" value="1"/>
</dbReference>
<dbReference type="Gene3D" id="3.40.309.10">
    <property type="entry name" value="Aldehyde Dehydrogenase, Chain A, domain 2"/>
    <property type="match status" value="1"/>
</dbReference>
<evidence type="ECO:0000259" key="5">
    <source>
        <dbReference type="Pfam" id="PF00171"/>
    </source>
</evidence>
<accession>A0A8K0NR96</accession>
<dbReference type="Gene3D" id="3.40.605.10">
    <property type="entry name" value="Aldehyde Dehydrogenase, Chain A, domain 1"/>
    <property type="match status" value="1"/>
</dbReference>
<protein>
    <recommendedName>
        <fullName evidence="5">Aldehyde dehydrogenase domain-containing protein</fullName>
    </recommendedName>
</protein>
<keyword evidence="7" id="KW-1185">Reference proteome</keyword>
<dbReference type="PANTHER" id="PTHR11699">
    <property type="entry name" value="ALDEHYDE DEHYDROGENASE-RELATED"/>
    <property type="match status" value="1"/>
</dbReference>
<dbReference type="FunFam" id="3.40.605.10:FF:000026">
    <property type="entry name" value="Aldehyde dehydrogenase, putative"/>
    <property type="match status" value="1"/>
</dbReference>
<feature type="domain" description="Aldehyde dehydrogenase" evidence="5">
    <location>
        <begin position="32"/>
        <end position="493"/>
    </location>
</feature>
<dbReference type="GO" id="GO:0019413">
    <property type="term" value="P:acetate biosynthetic process"/>
    <property type="evidence" value="ECO:0007669"/>
    <property type="project" value="UniProtKB-ARBA"/>
</dbReference>
<dbReference type="PROSITE" id="PS00070">
    <property type="entry name" value="ALDEHYDE_DEHYDR_CYS"/>
    <property type="match status" value="1"/>
</dbReference>
<name>A0A8K0NR96_9TREE</name>
<evidence type="ECO:0000256" key="3">
    <source>
        <dbReference type="PROSITE-ProRule" id="PRU10007"/>
    </source>
</evidence>
<dbReference type="CDD" id="cd07091">
    <property type="entry name" value="ALDH_F1-2_Ald2-like"/>
    <property type="match status" value="1"/>
</dbReference>
<dbReference type="InterPro" id="IPR016160">
    <property type="entry name" value="Ald_DH_CS_CYS"/>
</dbReference>
<sequence>MSFTYDFGQSHANAAYKGKTTVNTKLFINGEWVEGSGKTIDVINPTNGKKITEIQEGTAADVDKAVDAAEKAYKTSWGERVSPAERGKLLIKLAELIEANADELSALETLDNGKAYSIARGFDIMEAAHVLRYYGGWADKDHGKNINIGPGKMAFTRHEPIGVVGQIIPWNFPMLMFSWKIGPALATGNVVVLKPSEFTPLTALRMCDLIKEAGFPPGVVNIINGYGPTVGAAISEHPRIRKVAFTGSGAVGRQVMKAAASSNLKAVTLELGGKSPNIIFDDCDLDNAVKWAAFGIFLNHGQACCAGSRVFVQEGIYDEFQKKFLEHVKTLKVGDPFEADTFQGPQISQIQYDRIMGHIQSGKDDGADLLLGGERFGHEGYFIQPTVFGSVKKEMKIGHEEIFGPVVVLLKFKTTEEAIEAANDTEYGLASAVFTKDISKALNVASRIEAGTLHVKRYNFLTAEVAFGGHKQSGIGRELGDEALKNYTESKSVIINLDGSAP</sequence>
<keyword evidence="2 4" id="KW-0560">Oxidoreductase</keyword>
<dbReference type="PROSITE" id="PS00687">
    <property type="entry name" value="ALDEHYDE_DEHYDR_GLU"/>
    <property type="match status" value="1"/>
</dbReference>
<dbReference type="AlphaFoldDB" id="A0A8K0NR96"/>
<dbReference type="Proteomes" id="UP000812966">
    <property type="component" value="Unassembled WGS sequence"/>
</dbReference>
<dbReference type="InterPro" id="IPR016162">
    <property type="entry name" value="Ald_DH_N"/>
</dbReference>
<evidence type="ECO:0000256" key="4">
    <source>
        <dbReference type="RuleBase" id="RU003345"/>
    </source>
</evidence>
<dbReference type="SUPFAM" id="SSF53720">
    <property type="entry name" value="ALDH-like"/>
    <property type="match status" value="1"/>
</dbReference>
<evidence type="ECO:0000313" key="7">
    <source>
        <dbReference type="Proteomes" id="UP000812966"/>
    </source>
</evidence>
<dbReference type="InterPro" id="IPR016161">
    <property type="entry name" value="Ald_DH/histidinol_DH"/>
</dbReference>
<evidence type="ECO:0000313" key="6">
    <source>
        <dbReference type="EMBL" id="KAG7562096.1"/>
    </source>
</evidence>
<proteinExistence type="inferred from homology"/>
<gene>
    <name evidence="6" type="ORF">FFLO_02475</name>
</gene>
<organism evidence="6 7">
    <name type="scientific">Filobasidium floriforme</name>
    <dbReference type="NCBI Taxonomy" id="5210"/>
    <lineage>
        <taxon>Eukaryota</taxon>
        <taxon>Fungi</taxon>
        <taxon>Dikarya</taxon>
        <taxon>Basidiomycota</taxon>
        <taxon>Agaricomycotina</taxon>
        <taxon>Tremellomycetes</taxon>
        <taxon>Filobasidiales</taxon>
        <taxon>Filobasidiaceae</taxon>
        <taxon>Filobasidium</taxon>
    </lineage>
</organism>
<evidence type="ECO:0000256" key="2">
    <source>
        <dbReference type="ARBA" id="ARBA00023002"/>
    </source>
</evidence>
<dbReference type="InterPro" id="IPR015590">
    <property type="entry name" value="Aldehyde_DH_dom"/>
</dbReference>
<evidence type="ECO:0000256" key="1">
    <source>
        <dbReference type="ARBA" id="ARBA00009986"/>
    </source>
</evidence>
<dbReference type="EMBL" id="JABELV010000039">
    <property type="protein sequence ID" value="KAG7562096.1"/>
    <property type="molecule type" value="Genomic_DNA"/>
</dbReference>
<dbReference type="GO" id="GO:0004030">
    <property type="term" value="F:aldehyde dehydrogenase [NAD(P)+] activity"/>
    <property type="evidence" value="ECO:0007669"/>
    <property type="project" value="UniProtKB-ARBA"/>
</dbReference>
<reference evidence="6" key="1">
    <citation type="submission" date="2020-04" db="EMBL/GenBank/DDBJ databases">
        <title>Analysis of mating type loci in Filobasidium floriforme.</title>
        <authorList>
            <person name="Nowrousian M."/>
        </authorList>
    </citation>
    <scope>NUCLEOTIDE SEQUENCE</scope>
    <source>
        <strain evidence="6">CBS 6242</strain>
    </source>
</reference>
<comment type="similarity">
    <text evidence="1 4">Belongs to the aldehyde dehydrogenase family.</text>
</comment>
<dbReference type="Pfam" id="PF00171">
    <property type="entry name" value="Aldedh"/>
    <property type="match status" value="1"/>
</dbReference>
<comment type="caution">
    <text evidence="6">The sequence shown here is derived from an EMBL/GenBank/DDBJ whole genome shotgun (WGS) entry which is preliminary data.</text>
</comment>
<feature type="active site" evidence="3">
    <location>
        <position position="270"/>
    </location>
</feature>
<dbReference type="InterPro" id="IPR029510">
    <property type="entry name" value="Ald_DH_CS_GLU"/>
</dbReference>
<dbReference type="FunFam" id="3.40.605.10:FF:000050">
    <property type="entry name" value="Aldehyde dehydrogenase, mitochondrial"/>
    <property type="match status" value="1"/>
</dbReference>
<dbReference type="InterPro" id="IPR016163">
    <property type="entry name" value="Ald_DH_C"/>
</dbReference>